<evidence type="ECO:0000256" key="2">
    <source>
        <dbReference type="ARBA" id="ARBA00022553"/>
    </source>
</evidence>
<dbReference type="Proteomes" id="UP000466517">
    <property type="component" value="Chromosome"/>
</dbReference>
<reference evidence="6 7" key="1">
    <citation type="journal article" date="2019" name="Emerg. Microbes Infect.">
        <title>Comprehensive subspecies identification of 175 nontuberculous mycobacteria species based on 7547 genomic profiles.</title>
        <authorList>
            <person name="Matsumoto Y."/>
            <person name="Kinjo T."/>
            <person name="Motooka D."/>
            <person name="Nabeya D."/>
            <person name="Jung N."/>
            <person name="Uechi K."/>
            <person name="Horii T."/>
            <person name="Iida T."/>
            <person name="Fujita J."/>
            <person name="Nakamura S."/>
        </authorList>
    </citation>
    <scope>NUCLEOTIDE SEQUENCE [LARGE SCALE GENOMIC DNA]</scope>
    <source>
        <strain evidence="6 7">JCM 13574</strain>
    </source>
</reference>
<dbReference type="Gene3D" id="2.120.10.30">
    <property type="entry name" value="TolB, C-terminal domain"/>
    <property type="match status" value="1"/>
</dbReference>
<evidence type="ECO:0000256" key="1">
    <source>
        <dbReference type="ARBA" id="ARBA00009191"/>
    </source>
</evidence>
<dbReference type="Pfam" id="PF20067">
    <property type="entry name" value="SSL_N"/>
    <property type="match status" value="1"/>
</dbReference>
<dbReference type="PANTHER" id="PTHR10426:SF88">
    <property type="entry name" value="ADIPOCYTE PLASMA MEMBRANE-ASSOCIATED PROTEIN HEMOMUCIN-RELATED"/>
    <property type="match status" value="1"/>
</dbReference>
<evidence type="ECO:0000313" key="7">
    <source>
        <dbReference type="Proteomes" id="UP000466517"/>
    </source>
</evidence>
<dbReference type="InterPro" id="IPR011042">
    <property type="entry name" value="6-blade_b-propeller_TolB-like"/>
</dbReference>
<accession>A0A7I7XCN6</accession>
<keyword evidence="3" id="KW-0325">Glycoprotein</keyword>
<proteinExistence type="inferred from homology"/>
<dbReference type="KEGG" id="mmag:MMAD_13250"/>
<comment type="similarity">
    <text evidence="1">Belongs to the strictosidine synthase family.</text>
</comment>
<protein>
    <submittedName>
        <fullName evidence="6">Strictosidine synthase family protein</fullName>
    </submittedName>
</protein>
<dbReference type="RefSeq" id="WP_163734190.1">
    <property type="nucleotide sequence ID" value="NZ_AP022610.1"/>
</dbReference>
<dbReference type="SUPFAM" id="SSF63829">
    <property type="entry name" value="Calcium-dependent phosphotriesterase"/>
    <property type="match status" value="1"/>
</dbReference>
<sequence>MSPVAKPSIDPVRWQPPPSRPLPAVDLDPVVHVVDVPGPAPEDVVVDAGGTVWTGLADGGIVRIDHGSPTVVANTGGRPLGLAVARDGRLLVCDSHRGLLRMDTVAGAFETLVETVDQRPLRFCSNVAEASDGTIYFTESTSRFHYERYKGAILEARPTGALFRRDADGTVTTLLSGLYFANGVTLTADESALVFAETQAARVSKYWLEGPPAGTVEPLIGELPGYPDNISTGADGRIWVALVSGRNAVAEWLAPKAPVLRKLLWLLPYGLLPDVDPQVWVIAVDPEDGRVLQQVHTTHPGFGSSTGVAQDGNRLWLGGIGASSVAWFDL</sequence>
<evidence type="ECO:0000259" key="5">
    <source>
        <dbReference type="Pfam" id="PF03088"/>
    </source>
</evidence>
<keyword evidence="7" id="KW-1185">Reference proteome</keyword>
<dbReference type="Pfam" id="PF03088">
    <property type="entry name" value="Str_synth"/>
    <property type="match status" value="1"/>
</dbReference>
<feature type="domain" description="Strictosidine synthase conserved region" evidence="5">
    <location>
        <begin position="131"/>
        <end position="210"/>
    </location>
</feature>
<dbReference type="GO" id="GO:0012505">
    <property type="term" value="C:endomembrane system"/>
    <property type="evidence" value="ECO:0007669"/>
    <property type="project" value="TreeGrafter"/>
</dbReference>
<dbReference type="EMBL" id="AP022610">
    <property type="protein sequence ID" value="BBZ27030.1"/>
    <property type="molecule type" value="Genomic_DNA"/>
</dbReference>
<dbReference type="AlphaFoldDB" id="A0A7I7XCN6"/>
<dbReference type="InterPro" id="IPR018119">
    <property type="entry name" value="Strictosidine_synth_cons-reg"/>
</dbReference>
<keyword evidence="2" id="KW-0597">Phosphoprotein</keyword>
<name>A0A7I7XCN6_9MYCO</name>
<gene>
    <name evidence="6" type="ORF">MMAD_13250</name>
</gene>
<evidence type="ECO:0000256" key="4">
    <source>
        <dbReference type="SAM" id="MobiDB-lite"/>
    </source>
</evidence>
<evidence type="ECO:0000313" key="6">
    <source>
        <dbReference type="EMBL" id="BBZ27030.1"/>
    </source>
</evidence>
<evidence type="ECO:0000256" key="3">
    <source>
        <dbReference type="ARBA" id="ARBA00023180"/>
    </source>
</evidence>
<feature type="region of interest" description="Disordered" evidence="4">
    <location>
        <begin position="1"/>
        <end position="20"/>
    </location>
</feature>
<dbReference type="PANTHER" id="PTHR10426">
    <property type="entry name" value="STRICTOSIDINE SYNTHASE-RELATED"/>
    <property type="match status" value="1"/>
</dbReference>
<organism evidence="6 7">
    <name type="scientific">Mycolicibacterium madagascariense</name>
    <dbReference type="NCBI Taxonomy" id="212765"/>
    <lineage>
        <taxon>Bacteria</taxon>
        <taxon>Bacillati</taxon>
        <taxon>Actinomycetota</taxon>
        <taxon>Actinomycetes</taxon>
        <taxon>Mycobacteriales</taxon>
        <taxon>Mycobacteriaceae</taxon>
        <taxon>Mycolicibacterium</taxon>
    </lineage>
</organism>
<dbReference type="GO" id="GO:0016787">
    <property type="term" value="F:hydrolase activity"/>
    <property type="evidence" value="ECO:0007669"/>
    <property type="project" value="TreeGrafter"/>
</dbReference>